<dbReference type="CDD" id="cd00082">
    <property type="entry name" value="HisKA"/>
    <property type="match status" value="1"/>
</dbReference>
<reference evidence="6" key="1">
    <citation type="submission" date="2021-01" db="EMBL/GenBank/DDBJ databases">
        <title>Marivirga sp. nov., isolated from intertidal surface sediments.</title>
        <authorList>
            <person name="Zhang M."/>
        </authorList>
    </citation>
    <scope>NUCLEOTIDE SEQUENCE</scope>
    <source>
        <strain evidence="6">SM1354</strain>
    </source>
</reference>
<dbReference type="EC" id="2.7.13.3" evidence="2"/>
<dbReference type="SUPFAM" id="SSF55874">
    <property type="entry name" value="ATPase domain of HSP90 chaperone/DNA topoisomerase II/histidine kinase"/>
    <property type="match status" value="1"/>
</dbReference>
<evidence type="ECO:0000256" key="1">
    <source>
        <dbReference type="ARBA" id="ARBA00000085"/>
    </source>
</evidence>
<evidence type="ECO:0000256" key="2">
    <source>
        <dbReference type="ARBA" id="ARBA00012438"/>
    </source>
</evidence>
<dbReference type="PROSITE" id="PS50109">
    <property type="entry name" value="HIS_KIN"/>
    <property type="match status" value="1"/>
</dbReference>
<keyword evidence="3" id="KW-0597">Phosphoprotein</keyword>
<dbReference type="InterPro" id="IPR014710">
    <property type="entry name" value="RmlC-like_jellyroll"/>
</dbReference>
<evidence type="ECO:0000313" key="7">
    <source>
        <dbReference type="Proteomes" id="UP000642920"/>
    </source>
</evidence>
<dbReference type="Proteomes" id="UP000642920">
    <property type="component" value="Unassembled WGS sequence"/>
</dbReference>
<dbReference type="Gene3D" id="2.60.120.10">
    <property type="entry name" value="Jelly Rolls"/>
    <property type="match status" value="1"/>
</dbReference>
<dbReference type="PROSITE" id="PS50042">
    <property type="entry name" value="CNMP_BINDING_3"/>
    <property type="match status" value="1"/>
</dbReference>
<dbReference type="Pfam" id="PF02518">
    <property type="entry name" value="HATPase_c"/>
    <property type="match status" value="1"/>
</dbReference>
<dbReference type="InterPro" id="IPR003661">
    <property type="entry name" value="HisK_dim/P_dom"/>
</dbReference>
<gene>
    <name evidence="6" type="ORF">JKP34_04780</name>
</gene>
<feature type="domain" description="Cyclic nucleotide-binding" evidence="4">
    <location>
        <begin position="13"/>
        <end position="83"/>
    </location>
</feature>
<dbReference type="Pfam" id="PF00027">
    <property type="entry name" value="cNMP_binding"/>
    <property type="match status" value="1"/>
</dbReference>
<dbReference type="InterPro" id="IPR005467">
    <property type="entry name" value="His_kinase_dom"/>
</dbReference>
<dbReference type="InterPro" id="IPR018490">
    <property type="entry name" value="cNMP-bd_dom_sf"/>
</dbReference>
<dbReference type="InterPro" id="IPR000595">
    <property type="entry name" value="cNMP-bd_dom"/>
</dbReference>
<evidence type="ECO:0000256" key="3">
    <source>
        <dbReference type="ARBA" id="ARBA00022553"/>
    </source>
</evidence>
<comment type="catalytic activity">
    <reaction evidence="1">
        <text>ATP + protein L-histidine = ADP + protein N-phospho-L-histidine.</text>
        <dbReference type="EC" id="2.7.13.3"/>
    </reaction>
</comment>
<dbReference type="GO" id="GO:0000155">
    <property type="term" value="F:phosphorelay sensor kinase activity"/>
    <property type="evidence" value="ECO:0007669"/>
    <property type="project" value="InterPro"/>
</dbReference>
<dbReference type="PANTHER" id="PTHR43065">
    <property type="entry name" value="SENSOR HISTIDINE KINASE"/>
    <property type="match status" value="1"/>
</dbReference>
<dbReference type="AlphaFoldDB" id="A0A937A6G1"/>
<evidence type="ECO:0000259" key="4">
    <source>
        <dbReference type="PROSITE" id="PS50042"/>
    </source>
</evidence>
<sequence length="462" mass="52043">MELSTAQLKCIGEFSEVPDDQLQWLIDHSELKFLEVGDTIFSRGDPIDKMFIVLEGKAYIKINQNGNYKHLATIEAKNITGLLPYSRASSAIGIAEVVERSKVLITPKEQILELATKHYELTEALVHVMTNRTREFAKQNVQSEKMMALGKLSAGLAHELNNPVSAISRSALELQKQMHHTPEKFKRIMELKLNSDQTDKINSILSEKINHKPTDQMSLLERSEAEEELEDWLSKKNIDRAYELTETLLEYGFDLSNLEEVCNIAGKDNFQTVLTWIENSLSTEKIVVEIQEASERVDNLVKSIKSFTHMDQSPEAQPTDLIKGINDTLTILNHKLKTKSISVDRDFETDLPKAKVVIGEINQVWTNIIDNAIDAMEQNGQLKIRIFEESGCIYVKITDDGEGISEENLNKIFDPFFTTKAIGKGVGMGLELVQRIVNQHNGKISVESKKGETTFTIGLPLA</sequence>
<dbReference type="SMART" id="SM00387">
    <property type="entry name" value="HATPase_c"/>
    <property type="match status" value="1"/>
</dbReference>
<evidence type="ECO:0000259" key="5">
    <source>
        <dbReference type="PROSITE" id="PS50109"/>
    </source>
</evidence>
<keyword evidence="7" id="KW-1185">Reference proteome</keyword>
<feature type="domain" description="Histidine kinase" evidence="5">
    <location>
        <begin position="290"/>
        <end position="462"/>
    </location>
</feature>
<organism evidence="6 7">
    <name type="scientific">Marivirga atlantica</name>
    <dbReference type="NCBI Taxonomy" id="1548457"/>
    <lineage>
        <taxon>Bacteria</taxon>
        <taxon>Pseudomonadati</taxon>
        <taxon>Bacteroidota</taxon>
        <taxon>Cytophagia</taxon>
        <taxon>Cytophagales</taxon>
        <taxon>Marivirgaceae</taxon>
        <taxon>Marivirga</taxon>
    </lineage>
</organism>
<protein>
    <recommendedName>
        <fullName evidence="2">histidine kinase</fullName>
        <ecNumber evidence="2">2.7.13.3</ecNumber>
    </recommendedName>
</protein>
<dbReference type="InterPro" id="IPR003594">
    <property type="entry name" value="HATPase_dom"/>
</dbReference>
<dbReference type="CDD" id="cd00038">
    <property type="entry name" value="CAP_ED"/>
    <property type="match status" value="1"/>
</dbReference>
<name>A0A937A6G1_9BACT</name>
<dbReference type="SUPFAM" id="SSF51206">
    <property type="entry name" value="cAMP-binding domain-like"/>
    <property type="match status" value="1"/>
</dbReference>
<proteinExistence type="predicted"/>
<dbReference type="PANTHER" id="PTHR43065:SF48">
    <property type="entry name" value="HISTIDINE KINASE"/>
    <property type="match status" value="1"/>
</dbReference>
<dbReference type="Gene3D" id="3.30.565.10">
    <property type="entry name" value="Histidine kinase-like ATPase, C-terminal domain"/>
    <property type="match status" value="1"/>
</dbReference>
<accession>A0A937A6G1</accession>
<evidence type="ECO:0000313" key="6">
    <source>
        <dbReference type="EMBL" id="MBL0764557.1"/>
    </source>
</evidence>
<dbReference type="InterPro" id="IPR036890">
    <property type="entry name" value="HATPase_C_sf"/>
</dbReference>
<comment type="caution">
    <text evidence="6">The sequence shown here is derived from an EMBL/GenBank/DDBJ whole genome shotgun (WGS) entry which is preliminary data.</text>
</comment>
<dbReference type="Gene3D" id="1.10.287.130">
    <property type="match status" value="1"/>
</dbReference>
<dbReference type="SMART" id="SM00100">
    <property type="entry name" value="cNMP"/>
    <property type="match status" value="1"/>
</dbReference>
<dbReference type="RefSeq" id="WP_201918238.1">
    <property type="nucleotide sequence ID" value="NZ_JAERQG010000001.1"/>
</dbReference>
<dbReference type="EMBL" id="JAERQG010000001">
    <property type="protein sequence ID" value="MBL0764557.1"/>
    <property type="molecule type" value="Genomic_DNA"/>
</dbReference>
<dbReference type="InterPro" id="IPR004358">
    <property type="entry name" value="Sig_transdc_His_kin-like_C"/>
</dbReference>
<dbReference type="PRINTS" id="PR00344">
    <property type="entry name" value="BCTRLSENSOR"/>
</dbReference>